<dbReference type="InterPro" id="IPR016090">
    <property type="entry name" value="PLA2-like_dom"/>
</dbReference>
<dbReference type="Proteomes" id="UP001195483">
    <property type="component" value="Unassembled WGS sequence"/>
</dbReference>
<reference evidence="5" key="1">
    <citation type="journal article" date="2021" name="Genome Biol. Evol.">
        <title>A High-Quality Reference Genome for a Parasitic Bivalve with Doubly Uniparental Inheritance (Bivalvia: Unionida).</title>
        <authorList>
            <person name="Smith C.H."/>
        </authorList>
    </citation>
    <scope>NUCLEOTIDE SEQUENCE</scope>
    <source>
        <strain evidence="5">CHS0354</strain>
    </source>
</reference>
<organism evidence="5 6">
    <name type="scientific">Potamilus streckersoni</name>
    <dbReference type="NCBI Taxonomy" id="2493646"/>
    <lineage>
        <taxon>Eukaryota</taxon>
        <taxon>Metazoa</taxon>
        <taxon>Spiralia</taxon>
        <taxon>Lophotrochozoa</taxon>
        <taxon>Mollusca</taxon>
        <taxon>Bivalvia</taxon>
        <taxon>Autobranchia</taxon>
        <taxon>Heteroconchia</taxon>
        <taxon>Palaeoheterodonta</taxon>
        <taxon>Unionida</taxon>
        <taxon>Unionoidea</taxon>
        <taxon>Unionidae</taxon>
        <taxon>Ambleminae</taxon>
        <taxon>Lampsilini</taxon>
        <taxon>Potamilus</taxon>
    </lineage>
</organism>
<evidence type="ECO:0000313" key="6">
    <source>
        <dbReference type="Proteomes" id="UP001195483"/>
    </source>
</evidence>
<dbReference type="GO" id="GO:0005576">
    <property type="term" value="C:extracellular region"/>
    <property type="evidence" value="ECO:0007669"/>
    <property type="project" value="UniProtKB-SubCell"/>
</dbReference>
<dbReference type="AlphaFoldDB" id="A0AAE0TG49"/>
<accession>A0AAE0TG49</accession>
<evidence type="ECO:0000259" key="4">
    <source>
        <dbReference type="Pfam" id="PF05826"/>
    </source>
</evidence>
<dbReference type="EMBL" id="JAEAOA010001377">
    <property type="protein sequence ID" value="KAK3609787.1"/>
    <property type="molecule type" value="Genomic_DNA"/>
</dbReference>
<dbReference type="PANTHER" id="PTHR12253">
    <property type="entry name" value="RH14732P"/>
    <property type="match status" value="1"/>
</dbReference>
<dbReference type="PROSITE" id="PS00118">
    <property type="entry name" value="PA2_HIS"/>
    <property type="match status" value="1"/>
</dbReference>
<dbReference type="GO" id="GO:0006644">
    <property type="term" value="P:phospholipid metabolic process"/>
    <property type="evidence" value="ECO:0007669"/>
    <property type="project" value="InterPro"/>
</dbReference>
<name>A0AAE0TG49_9BIVA</name>
<gene>
    <name evidence="5" type="ORF">CHS0354_022649</name>
</gene>
<keyword evidence="2" id="KW-0964">Secreted</keyword>
<comment type="caution">
    <text evidence="5">The sequence shown here is derived from an EMBL/GenBank/DDBJ whole genome shotgun (WGS) entry which is preliminary data.</text>
</comment>
<evidence type="ECO:0000256" key="1">
    <source>
        <dbReference type="ARBA" id="ARBA00004613"/>
    </source>
</evidence>
<dbReference type="InterPro" id="IPR036444">
    <property type="entry name" value="PLipase_A2_dom_sf"/>
</dbReference>
<dbReference type="GO" id="GO:0004623">
    <property type="term" value="F:phospholipase A2 activity"/>
    <property type="evidence" value="ECO:0007669"/>
    <property type="project" value="InterPro"/>
</dbReference>
<proteinExistence type="predicted"/>
<dbReference type="SUPFAM" id="SSF48619">
    <property type="entry name" value="Phospholipase A2, PLA2"/>
    <property type="match status" value="1"/>
</dbReference>
<reference evidence="5" key="3">
    <citation type="submission" date="2023-05" db="EMBL/GenBank/DDBJ databases">
        <authorList>
            <person name="Smith C.H."/>
        </authorList>
    </citation>
    <scope>NUCLEOTIDE SEQUENCE</scope>
    <source>
        <strain evidence="5">CHS0354</strain>
        <tissue evidence="5">Mantle</tissue>
    </source>
</reference>
<keyword evidence="3" id="KW-0732">Signal</keyword>
<protein>
    <recommendedName>
        <fullName evidence="4">Phospholipase A2-like central domain-containing protein</fullName>
    </recommendedName>
</protein>
<evidence type="ECO:0000313" key="5">
    <source>
        <dbReference type="EMBL" id="KAK3609787.1"/>
    </source>
</evidence>
<sequence>MLFGFVTGLLIVAISINIGNVECGIKRAEAGPSLLSESEDISSVEERFLDNLRPTWDVITNTFKGIYPGTKWCGIGKAAKNDSDFGTSLQTDICCKQHDGCEIYITAFRSRYGLRNYSPYTVSGCDCDKTFLQCMTSVVKSETVPANDKKTAKNFGHLFFNIINPKCLEMDYPLVCVRKGLLGFCKEYQHDTSKPKVWQLVKGPKFNPK</sequence>
<dbReference type="GO" id="GO:0050482">
    <property type="term" value="P:arachidonate secretion"/>
    <property type="evidence" value="ECO:0007669"/>
    <property type="project" value="InterPro"/>
</dbReference>
<reference evidence="5" key="2">
    <citation type="journal article" date="2021" name="Genome Biol. Evol.">
        <title>Developing a high-quality reference genome for a parasitic bivalve with doubly uniparental inheritance (Bivalvia: Unionida).</title>
        <authorList>
            <person name="Smith C.H."/>
        </authorList>
    </citation>
    <scope>NUCLEOTIDE SEQUENCE</scope>
    <source>
        <strain evidence="5">CHS0354</strain>
        <tissue evidence="5">Mantle</tissue>
    </source>
</reference>
<comment type="subcellular location">
    <subcellularLocation>
        <location evidence="1">Secreted</location>
    </subcellularLocation>
</comment>
<evidence type="ECO:0000256" key="3">
    <source>
        <dbReference type="SAM" id="SignalP"/>
    </source>
</evidence>
<keyword evidence="6" id="KW-1185">Reference proteome</keyword>
<feature type="chain" id="PRO_5041899235" description="Phospholipase A2-like central domain-containing protein" evidence="3">
    <location>
        <begin position="24"/>
        <end position="209"/>
    </location>
</feature>
<feature type="signal peptide" evidence="3">
    <location>
        <begin position="1"/>
        <end position="23"/>
    </location>
</feature>
<evidence type="ECO:0000256" key="2">
    <source>
        <dbReference type="ARBA" id="ARBA00022525"/>
    </source>
</evidence>
<dbReference type="Gene3D" id="1.20.90.10">
    <property type="entry name" value="Phospholipase A2 domain"/>
    <property type="match status" value="1"/>
</dbReference>
<dbReference type="Pfam" id="PF05826">
    <property type="entry name" value="Phospholip_A2_2"/>
    <property type="match status" value="1"/>
</dbReference>
<feature type="domain" description="Phospholipase A2-like central" evidence="4">
    <location>
        <begin position="66"/>
        <end position="170"/>
    </location>
</feature>
<dbReference type="InterPro" id="IPR033113">
    <property type="entry name" value="PLA2_histidine"/>
</dbReference>